<dbReference type="AlphaFoldDB" id="E4KR48"/>
<keyword evidence="4" id="KW-0238">DNA-binding</keyword>
<dbReference type="Gene3D" id="3.90.1530.30">
    <property type="match status" value="1"/>
</dbReference>
<evidence type="ECO:0000313" key="8">
    <source>
        <dbReference type="EMBL" id="EFR30645.1"/>
    </source>
</evidence>
<evidence type="ECO:0000256" key="5">
    <source>
        <dbReference type="SAM" id="Coils"/>
    </source>
</evidence>
<dbReference type="PANTHER" id="PTHR33375">
    <property type="entry name" value="CHROMOSOME-PARTITIONING PROTEIN PARB-RELATED"/>
    <property type="match status" value="1"/>
</dbReference>
<comment type="subcellular location">
    <subcellularLocation>
        <location evidence="1">Cytoplasm</location>
        <location evidence="1">Nucleoid</location>
    </subcellularLocation>
</comment>
<dbReference type="SMART" id="SM00470">
    <property type="entry name" value="ParB"/>
    <property type="match status" value="1"/>
</dbReference>
<evidence type="ECO:0000256" key="2">
    <source>
        <dbReference type="ARBA" id="ARBA00006295"/>
    </source>
</evidence>
<proteinExistence type="inferred from homology"/>
<evidence type="ECO:0000313" key="9">
    <source>
        <dbReference type="Proteomes" id="UP000005990"/>
    </source>
</evidence>
<dbReference type="Gene3D" id="1.10.10.2830">
    <property type="match status" value="1"/>
</dbReference>
<dbReference type="CDD" id="cd00093">
    <property type="entry name" value="HTH_XRE"/>
    <property type="match status" value="1"/>
</dbReference>
<dbReference type="RefSeq" id="WP_006418805.1">
    <property type="nucleotide sequence ID" value="NZ_AENN01000017.1"/>
</dbReference>
<dbReference type="OrthoDB" id="9802051at2"/>
<keyword evidence="5" id="KW-0175">Coiled coil</keyword>
<reference evidence="8 9" key="1">
    <citation type="submission" date="2010-10" db="EMBL/GenBank/DDBJ databases">
        <authorList>
            <person name="Durkin A.S."/>
            <person name="Madupu R."/>
            <person name="Torralba M."/>
            <person name="Gillis M."/>
            <person name="Methe B."/>
            <person name="Sutton G."/>
            <person name="Nelson K.E."/>
        </authorList>
    </citation>
    <scope>NUCLEOTIDE SEQUENCE [LARGE SCALE GENOMIC DNA]</scope>
    <source>
        <strain evidence="8 9">ACS-139-V-Col8</strain>
    </source>
</reference>
<evidence type="ECO:0000256" key="4">
    <source>
        <dbReference type="ARBA" id="ARBA00023125"/>
    </source>
</evidence>
<comment type="caution">
    <text evidence="8">The sequence shown here is derived from an EMBL/GenBank/DDBJ whole genome shotgun (WGS) entry which is preliminary data.</text>
</comment>
<evidence type="ECO:0000256" key="3">
    <source>
        <dbReference type="ARBA" id="ARBA00022829"/>
    </source>
</evidence>
<dbReference type="GO" id="GO:0007059">
    <property type="term" value="P:chromosome segregation"/>
    <property type="evidence" value="ECO:0007669"/>
    <property type="project" value="UniProtKB-KW"/>
</dbReference>
<protein>
    <submittedName>
        <fullName evidence="8">Stage 0 sporulation protein J</fullName>
    </submittedName>
</protein>
<evidence type="ECO:0000259" key="7">
    <source>
        <dbReference type="PROSITE" id="PS50943"/>
    </source>
</evidence>
<dbReference type="GO" id="GO:0045881">
    <property type="term" value="P:positive regulation of sporulation resulting in formation of a cellular spore"/>
    <property type="evidence" value="ECO:0007669"/>
    <property type="project" value="TreeGrafter"/>
</dbReference>
<feature type="coiled-coil region" evidence="5">
    <location>
        <begin position="215"/>
        <end position="246"/>
    </location>
</feature>
<dbReference type="InterPro" id="IPR004437">
    <property type="entry name" value="ParB/RepB/Spo0J"/>
</dbReference>
<sequence length="297" mass="33647">MPKNTKRSRSLGRGMDALFSNFEDTPGENEVVEEIDLADIRPNPYQPRKHFNEEALQELAESIKQSGVFQPIIVRQSSIKGYELIAGERRVRASRLAGRETIPAIVRQLDEEAMIEIAVVENLQREDLSPLEEAEAYSIFMDKLNLTQAQVAERIGKSRPYIANYLRLLSLPEEIKQMVSQDQLSMGQARTLLGLKDKSKMVALAKKVIAGNLTVRQLEELVQSSNQAKEKSAKEAEIKNKKAKVKSAHILAIEEQMQDYFGTQTRIQQKGDRGKIEIEFLSESDLIRILDLLDIQL</sequence>
<organism evidence="8 9">
    <name type="scientific">Eremococcus coleocola ACS-139-V-Col8</name>
    <dbReference type="NCBI Taxonomy" id="908337"/>
    <lineage>
        <taxon>Bacteria</taxon>
        <taxon>Bacillati</taxon>
        <taxon>Bacillota</taxon>
        <taxon>Bacilli</taxon>
        <taxon>Lactobacillales</taxon>
        <taxon>Aerococcaceae</taxon>
        <taxon>Eremococcus</taxon>
    </lineage>
</organism>
<dbReference type="Proteomes" id="UP000005990">
    <property type="component" value="Unassembled WGS sequence"/>
</dbReference>
<dbReference type="EMBL" id="AENN01000017">
    <property type="protein sequence ID" value="EFR30645.1"/>
    <property type="molecule type" value="Genomic_DNA"/>
</dbReference>
<dbReference type="SUPFAM" id="SSF109709">
    <property type="entry name" value="KorB DNA-binding domain-like"/>
    <property type="match status" value="1"/>
</dbReference>
<dbReference type="FunFam" id="1.10.10.2830:FF:000001">
    <property type="entry name" value="Chromosome partitioning protein ParB"/>
    <property type="match status" value="1"/>
</dbReference>
<dbReference type="eggNOG" id="COG1475">
    <property type="taxonomic scope" value="Bacteria"/>
</dbReference>
<dbReference type="GO" id="GO:0005694">
    <property type="term" value="C:chromosome"/>
    <property type="evidence" value="ECO:0007669"/>
    <property type="project" value="TreeGrafter"/>
</dbReference>
<dbReference type="InterPro" id="IPR001387">
    <property type="entry name" value="Cro/C1-type_HTH"/>
</dbReference>
<dbReference type="NCBIfam" id="TIGR00180">
    <property type="entry name" value="parB_part"/>
    <property type="match status" value="1"/>
</dbReference>
<dbReference type="InterPro" id="IPR003115">
    <property type="entry name" value="ParB_N"/>
</dbReference>
<dbReference type="CDD" id="cd16393">
    <property type="entry name" value="SPO0J_N"/>
    <property type="match status" value="1"/>
</dbReference>
<dbReference type="PROSITE" id="PS50943">
    <property type="entry name" value="HTH_CROC1"/>
    <property type="match status" value="1"/>
</dbReference>
<dbReference type="Pfam" id="PF02195">
    <property type="entry name" value="ParB_N"/>
    <property type="match status" value="1"/>
</dbReference>
<dbReference type="GO" id="GO:0009295">
    <property type="term" value="C:nucleoid"/>
    <property type="evidence" value="ECO:0007669"/>
    <property type="project" value="UniProtKB-SubCell"/>
</dbReference>
<dbReference type="PANTHER" id="PTHR33375:SF1">
    <property type="entry name" value="CHROMOSOME-PARTITIONING PROTEIN PARB-RELATED"/>
    <property type="match status" value="1"/>
</dbReference>
<feature type="compositionally biased region" description="Basic residues" evidence="6">
    <location>
        <begin position="1"/>
        <end position="10"/>
    </location>
</feature>
<evidence type="ECO:0000256" key="1">
    <source>
        <dbReference type="ARBA" id="ARBA00004453"/>
    </source>
</evidence>
<dbReference type="Pfam" id="PF17762">
    <property type="entry name" value="HTH_ParB"/>
    <property type="match status" value="1"/>
</dbReference>
<name>E4KR48_9LACT</name>
<evidence type="ECO:0000256" key="6">
    <source>
        <dbReference type="SAM" id="MobiDB-lite"/>
    </source>
</evidence>
<feature type="region of interest" description="Disordered" evidence="6">
    <location>
        <begin position="1"/>
        <end position="22"/>
    </location>
</feature>
<keyword evidence="3" id="KW-0159">Chromosome partition</keyword>
<feature type="domain" description="HTH cro/C1-type" evidence="7">
    <location>
        <begin position="143"/>
        <end position="167"/>
    </location>
</feature>
<dbReference type="InterPro" id="IPR036086">
    <property type="entry name" value="ParB/Sulfiredoxin_sf"/>
</dbReference>
<comment type="similarity">
    <text evidence="2">Belongs to the ParB family.</text>
</comment>
<dbReference type="SUPFAM" id="SSF110849">
    <property type="entry name" value="ParB/Sulfiredoxin"/>
    <property type="match status" value="1"/>
</dbReference>
<dbReference type="InterPro" id="IPR050336">
    <property type="entry name" value="Chromosome_partition/occlusion"/>
</dbReference>
<dbReference type="STRING" id="908337.HMPREF9257_0764"/>
<dbReference type="GO" id="GO:0003677">
    <property type="term" value="F:DNA binding"/>
    <property type="evidence" value="ECO:0007669"/>
    <property type="project" value="UniProtKB-KW"/>
</dbReference>
<dbReference type="InterPro" id="IPR041468">
    <property type="entry name" value="HTH_ParB/Spo0J"/>
</dbReference>
<dbReference type="FunFam" id="3.90.1530.30:FF:000001">
    <property type="entry name" value="Chromosome partitioning protein ParB"/>
    <property type="match status" value="1"/>
</dbReference>
<keyword evidence="9" id="KW-1185">Reference proteome</keyword>
<gene>
    <name evidence="8" type="primary">spo0J</name>
    <name evidence="8" type="ORF">HMPREF9257_0764</name>
</gene>
<accession>E4KR48</accession>